<dbReference type="EMBL" id="WJBH02000006">
    <property type="protein sequence ID" value="KAI9556509.1"/>
    <property type="molecule type" value="Genomic_DNA"/>
</dbReference>
<sequence length="130" mass="14742">MDNPFKTIFNITTTGEPSAMRTKLTENSISKVVNSSNETAVIAATLSVVGMIILATLYGLHYFFKRNRQTMVMPIISPIVPIQDYFTRPKEPMVFENEFSGHNFNQETAKFWHRPLQPVATSTDIYPVVL</sequence>
<proteinExistence type="predicted"/>
<protein>
    <submittedName>
        <fullName evidence="2">Uncharacterized protein</fullName>
    </submittedName>
</protein>
<comment type="caution">
    <text evidence="2">The sequence shown here is derived from an EMBL/GenBank/DDBJ whole genome shotgun (WGS) entry which is preliminary data.</text>
</comment>
<reference evidence="2 3" key="1">
    <citation type="submission" date="2022-05" db="EMBL/GenBank/DDBJ databases">
        <title>A multi-omics perspective on studying reproductive biology in Daphnia sinensis.</title>
        <authorList>
            <person name="Jia J."/>
        </authorList>
    </citation>
    <scope>NUCLEOTIDE SEQUENCE [LARGE SCALE GENOMIC DNA]</scope>
    <source>
        <strain evidence="2 3">WSL</strain>
    </source>
</reference>
<keyword evidence="3" id="KW-1185">Reference proteome</keyword>
<gene>
    <name evidence="2" type="ORF">GHT06_016298</name>
</gene>
<evidence type="ECO:0000256" key="1">
    <source>
        <dbReference type="SAM" id="Phobius"/>
    </source>
</evidence>
<keyword evidence="1" id="KW-0472">Membrane</keyword>
<evidence type="ECO:0000313" key="2">
    <source>
        <dbReference type="EMBL" id="KAI9556509.1"/>
    </source>
</evidence>
<keyword evidence="1" id="KW-1133">Transmembrane helix</keyword>
<accession>A0AAD5KP56</accession>
<dbReference type="AlphaFoldDB" id="A0AAD5KP56"/>
<keyword evidence="1" id="KW-0812">Transmembrane</keyword>
<feature type="transmembrane region" description="Helical" evidence="1">
    <location>
        <begin position="40"/>
        <end position="64"/>
    </location>
</feature>
<evidence type="ECO:0000313" key="3">
    <source>
        <dbReference type="Proteomes" id="UP000820818"/>
    </source>
</evidence>
<dbReference type="Proteomes" id="UP000820818">
    <property type="component" value="Linkage Group LG6"/>
</dbReference>
<name>A0AAD5KP56_9CRUS</name>
<organism evidence="2 3">
    <name type="scientific">Daphnia sinensis</name>
    <dbReference type="NCBI Taxonomy" id="1820382"/>
    <lineage>
        <taxon>Eukaryota</taxon>
        <taxon>Metazoa</taxon>
        <taxon>Ecdysozoa</taxon>
        <taxon>Arthropoda</taxon>
        <taxon>Crustacea</taxon>
        <taxon>Branchiopoda</taxon>
        <taxon>Diplostraca</taxon>
        <taxon>Cladocera</taxon>
        <taxon>Anomopoda</taxon>
        <taxon>Daphniidae</taxon>
        <taxon>Daphnia</taxon>
        <taxon>Daphnia similis group</taxon>
    </lineage>
</organism>